<reference evidence="2 3" key="1">
    <citation type="submission" date="2019-05" db="EMBL/GenBank/DDBJ databases">
        <title>Dyadobacter AR-3-8 sp. nov., isolated from arctic soil.</title>
        <authorList>
            <person name="Chaudhary D.K."/>
        </authorList>
    </citation>
    <scope>NUCLEOTIDE SEQUENCE [LARGE SCALE GENOMIC DNA]</scope>
    <source>
        <strain evidence="2 3">AR-3-8</strain>
    </source>
</reference>
<evidence type="ECO:0000313" key="2">
    <source>
        <dbReference type="EMBL" id="TKT88870.1"/>
    </source>
</evidence>
<dbReference type="Proteomes" id="UP000304900">
    <property type="component" value="Unassembled WGS sequence"/>
</dbReference>
<dbReference type="CDD" id="cd16031">
    <property type="entry name" value="G6S_like"/>
    <property type="match status" value="1"/>
</dbReference>
<dbReference type="PANTHER" id="PTHR43108:SF6">
    <property type="entry name" value="N-SULPHOGLUCOSAMINE SULPHOHYDROLASE"/>
    <property type="match status" value="1"/>
</dbReference>
<dbReference type="EMBL" id="SZVO01000013">
    <property type="protein sequence ID" value="TKT88870.1"/>
    <property type="molecule type" value="Genomic_DNA"/>
</dbReference>
<evidence type="ECO:0000259" key="1">
    <source>
        <dbReference type="Pfam" id="PF00884"/>
    </source>
</evidence>
<dbReference type="InterPro" id="IPR000917">
    <property type="entry name" value="Sulfatase_N"/>
</dbReference>
<dbReference type="SUPFAM" id="SSF53649">
    <property type="entry name" value="Alkaline phosphatase-like"/>
    <property type="match status" value="1"/>
</dbReference>
<dbReference type="RefSeq" id="WP_137342724.1">
    <property type="nucleotide sequence ID" value="NZ_SZVO01000013.1"/>
</dbReference>
<evidence type="ECO:0000313" key="3">
    <source>
        <dbReference type="Proteomes" id="UP000304900"/>
    </source>
</evidence>
<accession>A0A4U6CVR5</accession>
<feature type="domain" description="Sulfatase N-terminal" evidence="1">
    <location>
        <begin position="72"/>
        <end position="404"/>
    </location>
</feature>
<organism evidence="2 3">
    <name type="scientific">Dyadobacter frigoris</name>
    <dbReference type="NCBI Taxonomy" id="2576211"/>
    <lineage>
        <taxon>Bacteria</taxon>
        <taxon>Pseudomonadati</taxon>
        <taxon>Bacteroidota</taxon>
        <taxon>Cytophagia</taxon>
        <taxon>Cytophagales</taxon>
        <taxon>Spirosomataceae</taxon>
        <taxon>Dyadobacter</taxon>
    </lineage>
</organism>
<sequence>MRIRKFFSKGVFIVLLVLSSLAGFSQRMEIRKLQGPNLIFQLGNRHLWDALTSRTQNKQNKNNREKSKPTRPNIIFVLTDDHRWDALGAMGNKIIRTPNLDALADRGILFKNAYVTTSICCVSRASLLSGQYMSRHKINDFSTCFSKKALDKTYPALLKKAGYKIGFIGKFGIDSNRQPDSLFDYWACARVEQPPYLVVNKSGQTIHNTDSVGKDIKQFLYQFAGQQEPFCLSVSFKAPHESESDPPTFPYQERFASLYQNTNIPKPVTTDPKYWNSFPEFFRSDKNIGRQRWKTFFSTEEKRQETVKNYYRLITGVDEAVGDMVALLKQLQIDRNTIIIFMGDNGFSLGEHGLEGKWFGFEESIRVPMIISGAPIPRKLVGRKTDNIALNIDVAPTILSFAGVATPATIQGKDLMASFKSGAAERQDFFYEHTFWGSPGLPKVEGVVSKKFKYMKYIEHNYEEFYNTKRDPNETSNLIDQKSGSTELDKFRKRYAVLKRAAR</sequence>
<protein>
    <submittedName>
        <fullName evidence="2">Sulfatase</fullName>
    </submittedName>
</protein>
<comment type="caution">
    <text evidence="2">The sequence shown here is derived from an EMBL/GenBank/DDBJ whole genome shotgun (WGS) entry which is preliminary data.</text>
</comment>
<dbReference type="OrthoDB" id="9789742at2"/>
<proteinExistence type="predicted"/>
<dbReference type="InterPro" id="IPR017850">
    <property type="entry name" value="Alkaline_phosphatase_core_sf"/>
</dbReference>
<dbReference type="AlphaFoldDB" id="A0A4U6CVR5"/>
<name>A0A4U6CVR5_9BACT</name>
<gene>
    <name evidence="2" type="ORF">FDK13_24850</name>
</gene>
<dbReference type="Pfam" id="PF00884">
    <property type="entry name" value="Sulfatase"/>
    <property type="match status" value="1"/>
</dbReference>
<dbReference type="PANTHER" id="PTHR43108">
    <property type="entry name" value="N-ACETYLGLUCOSAMINE-6-SULFATASE FAMILY MEMBER"/>
    <property type="match status" value="1"/>
</dbReference>
<dbReference type="Gene3D" id="3.40.720.10">
    <property type="entry name" value="Alkaline Phosphatase, subunit A"/>
    <property type="match status" value="1"/>
</dbReference>
<keyword evidence="3" id="KW-1185">Reference proteome</keyword>